<name>A0A8K0HUT1_COCNU</name>
<accession>A0A8K0HUT1</accession>
<sequence length="58" mass="6351">MNGVVEVQRLLDVMVFEFGSTAASDNNMMLVGYSLISGKLEPYRLEIIPTVGSDAPQF</sequence>
<gene>
    <name evidence="1" type="ORF">COCNU_01G010150</name>
</gene>
<dbReference type="EMBL" id="CM017872">
    <property type="protein sequence ID" value="KAG1327081.1"/>
    <property type="molecule type" value="Genomic_DNA"/>
</dbReference>
<evidence type="ECO:0000313" key="1">
    <source>
        <dbReference type="EMBL" id="KAG1327081.1"/>
    </source>
</evidence>
<evidence type="ECO:0000313" key="2">
    <source>
        <dbReference type="Proteomes" id="UP000797356"/>
    </source>
</evidence>
<proteinExistence type="predicted"/>
<dbReference type="AlphaFoldDB" id="A0A8K0HUT1"/>
<reference evidence="1" key="1">
    <citation type="journal article" date="2017" name="Gigascience">
        <title>The genome draft of coconut (Cocos nucifera).</title>
        <authorList>
            <person name="Xiao Y."/>
            <person name="Xu P."/>
            <person name="Fan H."/>
            <person name="Baudouin L."/>
            <person name="Xia W."/>
            <person name="Bocs S."/>
            <person name="Xu J."/>
            <person name="Li Q."/>
            <person name="Guo A."/>
            <person name="Zhou L."/>
            <person name="Li J."/>
            <person name="Wu Y."/>
            <person name="Ma Z."/>
            <person name="Armero A."/>
            <person name="Issali A.E."/>
            <person name="Liu N."/>
            <person name="Peng M."/>
            <person name="Yang Y."/>
        </authorList>
    </citation>
    <scope>NUCLEOTIDE SEQUENCE</scope>
    <source>
        <tissue evidence="1">Spear leaf of Hainan Tall coconut</tissue>
    </source>
</reference>
<organism evidence="1 2">
    <name type="scientific">Cocos nucifera</name>
    <name type="common">Coconut palm</name>
    <dbReference type="NCBI Taxonomy" id="13894"/>
    <lineage>
        <taxon>Eukaryota</taxon>
        <taxon>Viridiplantae</taxon>
        <taxon>Streptophyta</taxon>
        <taxon>Embryophyta</taxon>
        <taxon>Tracheophyta</taxon>
        <taxon>Spermatophyta</taxon>
        <taxon>Magnoliopsida</taxon>
        <taxon>Liliopsida</taxon>
        <taxon>Arecaceae</taxon>
        <taxon>Arecoideae</taxon>
        <taxon>Cocoseae</taxon>
        <taxon>Attaleinae</taxon>
        <taxon>Cocos</taxon>
    </lineage>
</organism>
<protein>
    <submittedName>
        <fullName evidence="1">Putative Allyl alcohol dehydrogenase-like protein</fullName>
    </submittedName>
</protein>
<comment type="caution">
    <text evidence="1">The sequence shown here is derived from an EMBL/GenBank/DDBJ whole genome shotgun (WGS) entry which is preliminary data.</text>
</comment>
<reference evidence="1" key="2">
    <citation type="submission" date="2019-07" db="EMBL/GenBank/DDBJ databases">
        <authorList>
            <person name="Yang Y."/>
            <person name="Bocs S."/>
            <person name="Baudouin L."/>
        </authorList>
    </citation>
    <scope>NUCLEOTIDE SEQUENCE</scope>
    <source>
        <tissue evidence="1">Spear leaf of Hainan Tall coconut</tissue>
    </source>
</reference>
<keyword evidence="2" id="KW-1185">Reference proteome</keyword>
<dbReference type="Proteomes" id="UP000797356">
    <property type="component" value="Chromosome 1"/>
</dbReference>